<dbReference type="EMBL" id="GIFC01003641">
    <property type="protein sequence ID" value="MXU85724.1"/>
    <property type="molecule type" value="Transcribed_RNA"/>
</dbReference>
<evidence type="ECO:0000313" key="2">
    <source>
        <dbReference type="EMBL" id="MXU85724.1"/>
    </source>
</evidence>
<accession>A0A6B0U9Z1</accession>
<organism evidence="2">
    <name type="scientific">Ixodes ricinus</name>
    <name type="common">Common tick</name>
    <name type="synonym">Acarus ricinus</name>
    <dbReference type="NCBI Taxonomy" id="34613"/>
    <lineage>
        <taxon>Eukaryota</taxon>
        <taxon>Metazoa</taxon>
        <taxon>Ecdysozoa</taxon>
        <taxon>Arthropoda</taxon>
        <taxon>Chelicerata</taxon>
        <taxon>Arachnida</taxon>
        <taxon>Acari</taxon>
        <taxon>Parasitiformes</taxon>
        <taxon>Ixodida</taxon>
        <taxon>Ixodoidea</taxon>
        <taxon>Ixodidae</taxon>
        <taxon>Ixodinae</taxon>
        <taxon>Ixodes</taxon>
    </lineage>
</organism>
<feature type="region of interest" description="Disordered" evidence="1">
    <location>
        <begin position="17"/>
        <end position="38"/>
    </location>
</feature>
<feature type="compositionally biased region" description="Basic and acidic residues" evidence="1">
    <location>
        <begin position="21"/>
        <end position="33"/>
    </location>
</feature>
<sequence length="87" mass="10256">MGYGPFVTCALVTGRPARGRPVTEEHRSQDDSSRGQPVPQWFVPQKMYCSIWFGRTKRLTQYLSASLTSERRRIRKKRFSFWFGPER</sequence>
<evidence type="ECO:0000256" key="1">
    <source>
        <dbReference type="SAM" id="MobiDB-lite"/>
    </source>
</evidence>
<protein>
    <submittedName>
        <fullName evidence="2">Putative secreted protein</fullName>
    </submittedName>
</protein>
<reference evidence="2" key="1">
    <citation type="submission" date="2019-12" db="EMBL/GenBank/DDBJ databases">
        <title>An insight into the sialome of adult female Ixodes ricinus ticks feeding for 6 days.</title>
        <authorList>
            <person name="Perner J."/>
            <person name="Ribeiro J.M.C."/>
        </authorList>
    </citation>
    <scope>NUCLEOTIDE SEQUENCE</scope>
    <source>
        <strain evidence="2">Semi-engorged</strain>
        <tissue evidence="2">Salivary glands</tissue>
    </source>
</reference>
<dbReference type="AlphaFoldDB" id="A0A6B0U9Z1"/>
<proteinExistence type="predicted"/>
<name>A0A6B0U9Z1_IXORI</name>